<dbReference type="Gene3D" id="1.25.40.10">
    <property type="entry name" value="Tetratricopeptide repeat domain"/>
    <property type="match status" value="5"/>
</dbReference>
<protein>
    <submittedName>
        <fullName evidence="3">Tetratricopeptide repeat protein</fullName>
    </submittedName>
</protein>
<reference evidence="3 4" key="1">
    <citation type="submission" date="2017-03" db="EMBL/GenBank/DDBJ databases">
        <authorList>
            <person name="Afonso C.L."/>
            <person name="Miller P.J."/>
            <person name="Scott M.A."/>
            <person name="Spackman E."/>
            <person name="Goraichik I."/>
            <person name="Dimitrov K.M."/>
            <person name="Suarez D.L."/>
            <person name="Swayne D.E."/>
        </authorList>
    </citation>
    <scope>NUCLEOTIDE SEQUENCE [LARGE SCALE GENOMIC DNA]</scope>
    <source>
        <strain evidence="3 4">CECT 8287</strain>
    </source>
</reference>
<evidence type="ECO:0000313" key="3">
    <source>
        <dbReference type="EMBL" id="SLN55841.1"/>
    </source>
</evidence>
<sequence>MIPPRKFVRLSAVLLSAMLVLTACESSEERAQKHFESGMELLQQGDVSRALVEFRNVFKLNPQHKEARLVFARTQLENGARAGAYAQYLRLVEQYPDTIEARIELAEMAVEAQNWEEAERHGRAAQELDPDNPRVKVIGLALDYAKAVRDKNLPEIEKQAEKAETVLEEQPESLIARRIVLDADLRKQNFAAALSTINAGLAFHPENYSLNSTKLQIQLRQKDMDGVGVTLKSMVDLYPENDEIRKLMIAWFLDRKDLKGAEVFLRDLASAPDADETAKMTVVRFLLETSGPDAARAELENLIASEENAISYRALLASLDFESGNKDKAVAALETLVGEGEPSEDRTQAKVVLARMLAQMGNKVGARSRVEEAIEEDSSNVDALKMRAAWLIEEDKPDQAVLDLRTALTQNPRDAAIMTLMGLAHERAGDRALAGERYALAVEVSLQAPAESLRYAEFLVTDGRIEAAKAVLSEALEKAPANLDLLQSIAALHLRTEDWSEATRVVWKLRAMEDDRANAIANGIEADLLLRQDRVDETVSFLEGLVNEGSDQSLAALSALIQTHVRSGQIDKAVDLVEKSLAENPSDLAMRYTRAGLHMIQNERAEAEKIYRELIALAPGNRRVLLVLNSLLVADGRADEAAALVDEQIEKAPDATTALQIKAERLEKERDYDGAIAIYEKLYERDSNNVAVANNLASMITTYRDDPESLDRAFAVARRLKSSNIPALQDTYGWIEYRRGNFKEALTYLEPAGKGMPEHPLVQYHLGMAYKALSRNDDAKKVLTRALELAKDDPLPQYEKAREALKELETQ</sequence>
<dbReference type="PROSITE" id="PS51257">
    <property type="entry name" value="PROKAR_LIPOPROTEIN"/>
    <property type="match status" value="1"/>
</dbReference>
<dbReference type="SUPFAM" id="SSF48452">
    <property type="entry name" value="TPR-like"/>
    <property type="match status" value="3"/>
</dbReference>
<dbReference type="InterPro" id="IPR011990">
    <property type="entry name" value="TPR-like_helical_dom_sf"/>
</dbReference>
<feature type="repeat" description="TPR" evidence="1">
    <location>
        <begin position="31"/>
        <end position="64"/>
    </location>
</feature>
<evidence type="ECO:0000256" key="1">
    <source>
        <dbReference type="PROSITE-ProRule" id="PRU00339"/>
    </source>
</evidence>
<dbReference type="AlphaFoldDB" id="A0A1Y5T7Y2"/>
<dbReference type="RefSeq" id="WP_176228663.1">
    <property type="nucleotide sequence ID" value="NZ_FWFL01000008.1"/>
</dbReference>
<keyword evidence="2" id="KW-0732">Signal</keyword>
<dbReference type="PANTHER" id="PTHR12558:SF13">
    <property type="entry name" value="CELL DIVISION CYCLE PROTEIN 27 HOMOLOG"/>
    <property type="match status" value="1"/>
</dbReference>
<keyword evidence="1" id="KW-0802">TPR repeat</keyword>
<name>A0A1Y5T7Y2_9RHOB</name>
<dbReference type="SMART" id="SM00028">
    <property type="entry name" value="TPR"/>
    <property type="match status" value="8"/>
</dbReference>
<dbReference type="InterPro" id="IPR019734">
    <property type="entry name" value="TPR_rpt"/>
</dbReference>
<dbReference type="Pfam" id="PF13432">
    <property type="entry name" value="TPR_16"/>
    <property type="match status" value="2"/>
</dbReference>
<dbReference type="Proteomes" id="UP000193827">
    <property type="component" value="Unassembled WGS sequence"/>
</dbReference>
<gene>
    <name evidence="3" type="ORF">PEL8287_02988</name>
</gene>
<proteinExistence type="predicted"/>
<keyword evidence="4" id="KW-1185">Reference proteome</keyword>
<feature type="repeat" description="TPR" evidence="1">
    <location>
        <begin position="760"/>
        <end position="793"/>
    </location>
</feature>
<dbReference type="Pfam" id="PF14559">
    <property type="entry name" value="TPR_19"/>
    <property type="match status" value="2"/>
</dbReference>
<feature type="signal peptide" evidence="2">
    <location>
        <begin position="1"/>
        <end position="25"/>
    </location>
</feature>
<dbReference type="PANTHER" id="PTHR12558">
    <property type="entry name" value="CELL DIVISION CYCLE 16,23,27"/>
    <property type="match status" value="1"/>
</dbReference>
<evidence type="ECO:0000256" key="2">
    <source>
        <dbReference type="SAM" id="SignalP"/>
    </source>
</evidence>
<evidence type="ECO:0000313" key="4">
    <source>
        <dbReference type="Proteomes" id="UP000193827"/>
    </source>
</evidence>
<accession>A0A1Y5T7Y2</accession>
<dbReference type="EMBL" id="FWFL01000008">
    <property type="protein sequence ID" value="SLN55841.1"/>
    <property type="molecule type" value="Genomic_DNA"/>
</dbReference>
<feature type="chain" id="PRO_5013096859" evidence="2">
    <location>
        <begin position="26"/>
        <end position="811"/>
    </location>
</feature>
<organism evidence="3 4">
    <name type="scientific">Roseovarius litorisediminis</name>
    <dbReference type="NCBI Taxonomy" id="1312363"/>
    <lineage>
        <taxon>Bacteria</taxon>
        <taxon>Pseudomonadati</taxon>
        <taxon>Pseudomonadota</taxon>
        <taxon>Alphaproteobacteria</taxon>
        <taxon>Rhodobacterales</taxon>
        <taxon>Roseobacteraceae</taxon>
        <taxon>Roseovarius</taxon>
    </lineage>
</organism>
<dbReference type="PROSITE" id="PS50005">
    <property type="entry name" value="TPR"/>
    <property type="match status" value="2"/>
</dbReference>